<proteinExistence type="predicted"/>
<dbReference type="AlphaFoldDB" id="A0ABD2BFF5"/>
<comment type="caution">
    <text evidence="1">The sequence shown here is derived from an EMBL/GenBank/DDBJ whole genome shotgun (WGS) entry which is preliminary data.</text>
</comment>
<name>A0ABD2BFF5_VESMC</name>
<dbReference type="EMBL" id="JAYRBN010000076">
    <property type="protein sequence ID" value="KAL2731480.1"/>
    <property type="molecule type" value="Genomic_DNA"/>
</dbReference>
<organism evidence="1 2">
    <name type="scientific">Vespula maculifrons</name>
    <name type="common">Eastern yellow jacket</name>
    <name type="synonym">Wasp</name>
    <dbReference type="NCBI Taxonomy" id="7453"/>
    <lineage>
        <taxon>Eukaryota</taxon>
        <taxon>Metazoa</taxon>
        <taxon>Ecdysozoa</taxon>
        <taxon>Arthropoda</taxon>
        <taxon>Hexapoda</taxon>
        <taxon>Insecta</taxon>
        <taxon>Pterygota</taxon>
        <taxon>Neoptera</taxon>
        <taxon>Endopterygota</taxon>
        <taxon>Hymenoptera</taxon>
        <taxon>Apocrita</taxon>
        <taxon>Aculeata</taxon>
        <taxon>Vespoidea</taxon>
        <taxon>Vespidae</taxon>
        <taxon>Vespinae</taxon>
        <taxon>Vespula</taxon>
    </lineage>
</organism>
<accession>A0ABD2BFF5</accession>
<gene>
    <name evidence="1" type="ORF">V1477_015303</name>
</gene>
<evidence type="ECO:0000313" key="1">
    <source>
        <dbReference type="EMBL" id="KAL2731480.1"/>
    </source>
</evidence>
<protein>
    <submittedName>
        <fullName evidence="1">Uncharacterized protein</fullName>
    </submittedName>
</protein>
<evidence type="ECO:0000313" key="2">
    <source>
        <dbReference type="Proteomes" id="UP001607303"/>
    </source>
</evidence>
<reference evidence="1 2" key="1">
    <citation type="journal article" date="2024" name="Ann. Entomol. Soc. Am.">
        <title>Genomic analyses of the southern and eastern yellowjacket wasps (Hymenoptera: Vespidae) reveal evolutionary signatures of social life.</title>
        <authorList>
            <person name="Catto M.A."/>
            <person name="Caine P.B."/>
            <person name="Orr S.E."/>
            <person name="Hunt B.G."/>
            <person name="Goodisman M.A.D."/>
        </authorList>
    </citation>
    <scope>NUCLEOTIDE SEQUENCE [LARGE SCALE GENOMIC DNA]</scope>
    <source>
        <strain evidence="1">232</strain>
        <tissue evidence="1">Head and thorax</tissue>
    </source>
</reference>
<dbReference type="Proteomes" id="UP001607303">
    <property type="component" value="Unassembled WGS sequence"/>
</dbReference>
<keyword evidence="2" id="KW-1185">Reference proteome</keyword>
<sequence>MRLLAHTRVLKQRIDQPASTVVTIGATAAIEAADDVIAPASSILRVLVLIVLAVFSMTLSFSEEKETESFSEKMNNNWSSHKSFRRITFARNENTTFRKIDKFIVRR</sequence>